<dbReference type="Pfam" id="PF23270">
    <property type="entry name" value="HAD_RAM2_N"/>
    <property type="match status" value="1"/>
</dbReference>
<evidence type="ECO:0000256" key="6">
    <source>
        <dbReference type="ARBA" id="ARBA00023136"/>
    </source>
</evidence>
<keyword evidence="10" id="KW-1185">Reference proteome</keyword>
<reference evidence="9" key="2">
    <citation type="submission" date="2020-08" db="EMBL/GenBank/DDBJ databases">
        <title>Plant Genome Project.</title>
        <authorList>
            <person name="Zhang R.-G."/>
        </authorList>
    </citation>
    <scope>NUCLEOTIDE SEQUENCE</scope>
    <source>
        <strain evidence="9">Huo1</strain>
        <tissue evidence="9">Leaf</tissue>
    </source>
</reference>
<dbReference type="InterPro" id="IPR056462">
    <property type="entry name" value="HAD_RAM2/GPAT1-8"/>
</dbReference>
<dbReference type="EMBL" id="PNBA02000002">
    <property type="protein sequence ID" value="KAG6433785.1"/>
    <property type="molecule type" value="Genomic_DNA"/>
</dbReference>
<reference evidence="9" key="1">
    <citation type="submission" date="2018-01" db="EMBL/GenBank/DDBJ databases">
        <authorList>
            <person name="Mao J.F."/>
        </authorList>
    </citation>
    <scope>NUCLEOTIDE SEQUENCE</scope>
    <source>
        <strain evidence="9">Huo1</strain>
        <tissue evidence="9">Leaf</tissue>
    </source>
</reference>
<dbReference type="GO" id="GO:0016020">
    <property type="term" value="C:membrane"/>
    <property type="evidence" value="ECO:0007669"/>
    <property type="project" value="UniProtKB-SubCell"/>
</dbReference>
<dbReference type="PANTHER" id="PTHR15486:SF49">
    <property type="entry name" value="GLYCEROL-3-PHOSPHATE 2-O-ACYLTRANSFERASE 6"/>
    <property type="match status" value="1"/>
</dbReference>
<keyword evidence="5" id="KW-1133">Transmembrane helix</keyword>
<organism evidence="9">
    <name type="scientific">Salvia splendens</name>
    <name type="common">Scarlet sage</name>
    <dbReference type="NCBI Taxonomy" id="180675"/>
    <lineage>
        <taxon>Eukaryota</taxon>
        <taxon>Viridiplantae</taxon>
        <taxon>Streptophyta</taxon>
        <taxon>Embryophyta</taxon>
        <taxon>Tracheophyta</taxon>
        <taxon>Spermatophyta</taxon>
        <taxon>Magnoliopsida</taxon>
        <taxon>eudicotyledons</taxon>
        <taxon>Gunneridae</taxon>
        <taxon>Pentapetalae</taxon>
        <taxon>asterids</taxon>
        <taxon>lamiids</taxon>
        <taxon>Lamiales</taxon>
        <taxon>Lamiaceae</taxon>
        <taxon>Nepetoideae</taxon>
        <taxon>Mentheae</taxon>
        <taxon>Salviinae</taxon>
        <taxon>Salvia</taxon>
        <taxon>Salvia subgen. Calosphace</taxon>
        <taxon>core Calosphace</taxon>
    </lineage>
</organism>
<comment type="similarity">
    <text evidence="2">Belongs to the GPAT/DAPAT family.</text>
</comment>
<sequence>MVTNRRFEPISSRSRDSWSDQTVAADLDDTLLWSNSSFPYFMLVALEAGSLFRALTLLASAPFIYFVYVFVSESLATETLVFIAFTGLKVRDIELVARSVLPKFYAEDVRPDAWEVFDSFRRRCIVMANPRIIVEHFVRNYLGAKKVLRTELEVTGSAQTTGFVRRTDVLVSGHKRAMVITSPHICLMNMEASDLLWEKPSLIRTE</sequence>
<keyword evidence="7" id="KW-0012">Acyltransferase</keyword>
<comment type="caution">
    <text evidence="9">The sequence shown here is derived from an EMBL/GenBank/DDBJ whole genome shotgun (WGS) entry which is preliminary data.</text>
</comment>
<keyword evidence="4" id="KW-0812">Transmembrane</keyword>
<evidence type="ECO:0000313" key="9">
    <source>
        <dbReference type="EMBL" id="KAG6433785.1"/>
    </source>
</evidence>
<name>A0A8X8YIX8_SALSN</name>
<dbReference type="GO" id="GO:0010143">
    <property type="term" value="P:cutin biosynthetic process"/>
    <property type="evidence" value="ECO:0007669"/>
    <property type="project" value="TreeGrafter"/>
</dbReference>
<comment type="subcellular location">
    <subcellularLocation>
        <location evidence="1">Membrane</location>
    </subcellularLocation>
</comment>
<evidence type="ECO:0000256" key="5">
    <source>
        <dbReference type="ARBA" id="ARBA00022989"/>
    </source>
</evidence>
<proteinExistence type="inferred from homology"/>
<evidence type="ECO:0000256" key="7">
    <source>
        <dbReference type="ARBA" id="ARBA00023315"/>
    </source>
</evidence>
<dbReference type="SUPFAM" id="SSF56784">
    <property type="entry name" value="HAD-like"/>
    <property type="match status" value="1"/>
</dbReference>
<protein>
    <recommendedName>
        <fullName evidence="8">Glycerol-3-phosphate acyltransferase RAM2/GPAT1-8 HAD-like domain-containing protein</fullName>
    </recommendedName>
</protein>
<accession>A0A8X8YIX8</accession>
<feature type="domain" description="Glycerol-3-phosphate acyltransferase RAM2/GPAT1-8 HAD-like" evidence="8">
    <location>
        <begin position="22"/>
        <end position="178"/>
    </location>
</feature>
<evidence type="ECO:0000256" key="4">
    <source>
        <dbReference type="ARBA" id="ARBA00022692"/>
    </source>
</evidence>
<keyword evidence="6" id="KW-0472">Membrane</keyword>
<dbReference type="GO" id="GO:0090447">
    <property type="term" value="F:glycerol-3-phosphate 2-O-acyltransferase activity"/>
    <property type="evidence" value="ECO:0007669"/>
    <property type="project" value="TreeGrafter"/>
</dbReference>
<dbReference type="InterPro" id="IPR036412">
    <property type="entry name" value="HAD-like_sf"/>
</dbReference>
<evidence type="ECO:0000256" key="2">
    <source>
        <dbReference type="ARBA" id="ARBA00007937"/>
    </source>
</evidence>
<evidence type="ECO:0000256" key="3">
    <source>
        <dbReference type="ARBA" id="ARBA00022679"/>
    </source>
</evidence>
<keyword evidence="3" id="KW-0808">Transferase</keyword>
<dbReference type="Proteomes" id="UP000298416">
    <property type="component" value="Unassembled WGS sequence"/>
</dbReference>
<evidence type="ECO:0000259" key="8">
    <source>
        <dbReference type="Pfam" id="PF23270"/>
    </source>
</evidence>
<gene>
    <name evidence="9" type="ORF">SASPL_105402</name>
</gene>
<dbReference type="AlphaFoldDB" id="A0A8X8YIX8"/>
<evidence type="ECO:0000313" key="10">
    <source>
        <dbReference type="Proteomes" id="UP000298416"/>
    </source>
</evidence>
<dbReference type="GO" id="GO:0016791">
    <property type="term" value="F:phosphatase activity"/>
    <property type="evidence" value="ECO:0007669"/>
    <property type="project" value="TreeGrafter"/>
</dbReference>
<dbReference type="PANTHER" id="PTHR15486">
    <property type="entry name" value="ANCIENT UBIQUITOUS PROTEIN"/>
    <property type="match status" value="1"/>
</dbReference>
<evidence type="ECO:0000256" key="1">
    <source>
        <dbReference type="ARBA" id="ARBA00004370"/>
    </source>
</evidence>